<dbReference type="eggNOG" id="COG1487">
    <property type="taxonomic scope" value="Bacteria"/>
</dbReference>
<dbReference type="AlphaFoldDB" id="K0Q370"/>
<comment type="caution">
    <text evidence="1">The sequence shown here is derived from an EMBL/GenBank/DDBJ whole genome shotgun (WGS) entry which is preliminary data.</text>
</comment>
<dbReference type="HOGENOM" id="CLU_2882876_0_0_5"/>
<dbReference type="Gene3D" id="3.40.50.1010">
    <property type="entry name" value="5'-nuclease"/>
    <property type="match status" value="1"/>
</dbReference>
<protein>
    <submittedName>
        <fullName evidence="1">Plasmid stabilization protein</fullName>
    </submittedName>
</protein>
<dbReference type="InterPro" id="IPR029060">
    <property type="entry name" value="PIN-like_dom_sf"/>
</dbReference>
<sequence length="63" mass="6617">MFGLTAALAYGEIMGQAARQGHAMTAPDAMLAAIARVNGARLATRNLDDLEMTGPGLLNPRDF</sequence>
<name>K0Q370_9HYPH</name>
<evidence type="ECO:0000313" key="2">
    <source>
        <dbReference type="Proteomes" id="UP000009319"/>
    </source>
</evidence>
<dbReference type="Proteomes" id="UP000009319">
    <property type="component" value="Unassembled WGS sequence"/>
</dbReference>
<evidence type="ECO:0000313" key="1">
    <source>
        <dbReference type="EMBL" id="CCM78692.1"/>
    </source>
</evidence>
<accession>K0Q370</accession>
<dbReference type="STRING" id="1211777.BN77_p11382"/>
<gene>
    <name evidence="1" type="ORF">BN77_p11382</name>
</gene>
<dbReference type="SUPFAM" id="SSF88723">
    <property type="entry name" value="PIN domain-like"/>
    <property type="match status" value="1"/>
</dbReference>
<proteinExistence type="predicted"/>
<organism evidence="1 2">
    <name type="scientific">Rhizobium mesoamericanum STM3625</name>
    <dbReference type="NCBI Taxonomy" id="1211777"/>
    <lineage>
        <taxon>Bacteria</taxon>
        <taxon>Pseudomonadati</taxon>
        <taxon>Pseudomonadota</taxon>
        <taxon>Alphaproteobacteria</taxon>
        <taxon>Hyphomicrobiales</taxon>
        <taxon>Rhizobiaceae</taxon>
        <taxon>Rhizobium/Agrobacterium group</taxon>
        <taxon>Rhizobium</taxon>
    </lineage>
</organism>
<reference evidence="1 2" key="1">
    <citation type="journal article" date="2013" name="Genome Announc.">
        <title>Draft Genome Sequence of Rhizobium mesoamericanum STM3625, a Nitrogen-Fixing Symbiont of Mimosa pudica Isolated in French Guiana (South America).</title>
        <authorList>
            <person name="Moulin L."/>
            <person name="Mornico D."/>
            <person name="Melkonian R."/>
            <person name="Klonowska A."/>
        </authorList>
    </citation>
    <scope>NUCLEOTIDE SEQUENCE [LARGE SCALE GENOMIC DNA]</scope>
    <source>
        <strain evidence="1 2">STM3625</strain>
    </source>
</reference>
<dbReference type="EMBL" id="CANI01000039">
    <property type="protein sequence ID" value="CCM78692.1"/>
    <property type="molecule type" value="Genomic_DNA"/>
</dbReference>
<keyword evidence="2" id="KW-1185">Reference proteome</keyword>